<feature type="compositionally biased region" description="Low complexity" evidence="1">
    <location>
        <begin position="26"/>
        <end position="38"/>
    </location>
</feature>
<organism evidence="3 4">
    <name type="scientific">Streptomyces uncialis</name>
    <dbReference type="NCBI Taxonomy" id="1048205"/>
    <lineage>
        <taxon>Bacteria</taxon>
        <taxon>Bacillati</taxon>
        <taxon>Actinomycetota</taxon>
        <taxon>Actinomycetes</taxon>
        <taxon>Kitasatosporales</taxon>
        <taxon>Streptomycetaceae</taxon>
        <taxon>Streptomyces</taxon>
    </lineage>
</organism>
<feature type="chain" id="PRO_5038806816" description="Lipoprotein" evidence="2">
    <location>
        <begin position="24"/>
        <end position="319"/>
    </location>
</feature>
<evidence type="ECO:0000256" key="1">
    <source>
        <dbReference type="SAM" id="MobiDB-lite"/>
    </source>
</evidence>
<evidence type="ECO:0000313" key="4">
    <source>
        <dbReference type="Proteomes" id="UP000186455"/>
    </source>
</evidence>
<keyword evidence="4" id="KW-1185">Reference proteome</keyword>
<name>A0A1Q4V183_9ACTN</name>
<evidence type="ECO:0000256" key="2">
    <source>
        <dbReference type="SAM" id="SignalP"/>
    </source>
</evidence>
<gene>
    <name evidence="3" type="ORF">AB852_28950</name>
</gene>
<evidence type="ECO:0008006" key="5">
    <source>
        <dbReference type="Google" id="ProtNLM"/>
    </source>
</evidence>
<keyword evidence="2" id="KW-0732">Signal</keyword>
<dbReference type="EMBL" id="LFBV01000009">
    <property type="protein sequence ID" value="OKH91577.1"/>
    <property type="molecule type" value="Genomic_DNA"/>
</dbReference>
<evidence type="ECO:0000313" key="3">
    <source>
        <dbReference type="EMBL" id="OKH91577.1"/>
    </source>
</evidence>
<dbReference type="PROSITE" id="PS51257">
    <property type="entry name" value="PROKAR_LIPOPROTEIN"/>
    <property type="match status" value="1"/>
</dbReference>
<dbReference type="STRING" id="1048205.AB852_28950"/>
<dbReference type="AlphaFoldDB" id="A0A1Q4V183"/>
<accession>A0A1Q4V183</accession>
<reference evidence="3 4" key="1">
    <citation type="submission" date="2015-06" db="EMBL/GenBank/DDBJ databases">
        <title>Cloning and characterization of the uncialamcin biosynthetic gene cluster.</title>
        <authorList>
            <person name="Yan X."/>
            <person name="Huang T."/>
            <person name="Ge H."/>
            <person name="Shen B."/>
        </authorList>
    </citation>
    <scope>NUCLEOTIDE SEQUENCE [LARGE SCALE GENOMIC DNA]</scope>
    <source>
        <strain evidence="3 4">DCA2648</strain>
    </source>
</reference>
<protein>
    <recommendedName>
        <fullName evidence="5">Lipoprotein</fullName>
    </recommendedName>
</protein>
<proteinExistence type="predicted"/>
<feature type="signal peptide" evidence="2">
    <location>
        <begin position="1"/>
        <end position="23"/>
    </location>
</feature>
<feature type="region of interest" description="Disordered" evidence="1">
    <location>
        <begin position="21"/>
        <end position="54"/>
    </location>
</feature>
<sequence>MRRQALSALVLALLLGCSPGAPPPDGTARPTGAPGTATHRAGPPPDPGENGAGTTLTARLPIARYSYSDDEYLAITAAELILARDCARRYGVTYDPPQATAVLAPPFADRRYGISSAREAARWGYHLPPQPDPASDSALSAAEQLVLYGRRADGESPRDATHRGRRVPAHGCLGEGVEKLRKPYEFSAGADAASRIAARSFVRSRQDSRVRAALTEWAACMRENGFSYASPMDPLKNPAFQRSGISRQEKETARTDIACKHRTRLLETWFEAEARVQRTAIAGDTARLEQLRGLHLAKVREARRIVAGADRDREAGTDT</sequence>
<comment type="caution">
    <text evidence="3">The sequence shown here is derived from an EMBL/GenBank/DDBJ whole genome shotgun (WGS) entry which is preliminary data.</text>
</comment>
<dbReference type="RefSeq" id="WP_073793265.1">
    <property type="nucleotide sequence ID" value="NZ_LFBV01000009.1"/>
</dbReference>
<dbReference type="Proteomes" id="UP000186455">
    <property type="component" value="Unassembled WGS sequence"/>
</dbReference>